<evidence type="ECO:0000313" key="3">
    <source>
        <dbReference type="Proteomes" id="UP001240697"/>
    </source>
</evidence>
<dbReference type="RefSeq" id="WP_283488757.1">
    <property type="nucleotide sequence ID" value="NZ_CP125947.1"/>
</dbReference>
<dbReference type="Proteomes" id="UP001240697">
    <property type="component" value="Chromosome"/>
</dbReference>
<dbReference type="Pfam" id="PF13302">
    <property type="entry name" value="Acetyltransf_3"/>
    <property type="match status" value="1"/>
</dbReference>
<dbReference type="Gene3D" id="3.40.630.30">
    <property type="match status" value="1"/>
</dbReference>
<dbReference type="InterPro" id="IPR016181">
    <property type="entry name" value="Acyl_CoA_acyltransferase"/>
</dbReference>
<evidence type="ECO:0000313" key="2">
    <source>
        <dbReference type="EMBL" id="WHS67731.1"/>
    </source>
</evidence>
<feature type="domain" description="N-acetyltransferase" evidence="1">
    <location>
        <begin position="12"/>
        <end position="181"/>
    </location>
</feature>
<gene>
    <name evidence="2" type="ORF">QMY55_11690</name>
</gene>
<dbReference type="PANTHER" id="PTHR43792:SF1">
    <property type="entry name" value="N-ACETYLTRANSFERASE DOMAIN-CONTAINING PROTEIN"/>
    <property type="match status" value="1"/>
</dbReference>
<sequence length="184" mass="20880">MIQIHEPETARLRLRQWRRSDYPCFARLNADPETMRFFPATLTAAESNALAQRCHDFIEQRGWGIWAVEEKASKTFIGFTGLHIPTDELPFSPCVEIAWRLTRSAWGKGFATEAARAALTFAFAQLALPEVVSFTAVSNIPSQRVMQRLGMERDPQTFGHPSLPSCHPLREHVVYRARQLPADS</sequence>
<dbReference type="InterPro" id="IPR051531">
    <property type="entry name" value="N-acetyltransferase"/>
</dbReference>
<reference evidence="2 3" key="1">
    <citation type="submission" date="2023-05" db="EMBL/GenBank/DDBJ databases">
        <authorList>
            <person name="Yin Y."/>
            <person name="Lu Z."/>
        </authorList>
    </citation>
    <scope>NUCLEOTIDE SEQUENCE [LARGE SCALE GENOMIC DNA]</scope>
    <source>
        <strain evidence="2 3">ZM22</strain>
    </source>
</reference>
<dbReference type="SUPFAM" id="SSF55729">
    <property type="entry name" value="Acyl-CoA N-acyltransferases (Nat)"/>
    <property type="match status" value="1"/>
</dbReference>
<protein>
    <submittedName>
        <fullName evidence="2">GNAT family N-acetyltransferase</fullName>
    </submittedName>
</protein>
<dbReference type="EMBL" id="CP125947">
    <property type="protein sequence ID" value="WHS67731.1"/>
    <property type="molecule type" value="Genomic_DNA"/>
</dbReference>
<proteinExistence type="predicted"/>
<accession>A0ABY8T216</accession>
<dbReference type="PANTHER" id="PTHR43792">
    <property type="entry name" value="GNAT FAMILY, PUTATIVE (AFU_ORTHOLOGUE AFUA_3G00765)-RELATED-RELATED"/>
    <property type="match status" value="1"/>
</dbReference>
<organism evidence="2 3">
    <name type="scientific">Comamonas resistens</name>
    <dbReference type="NCBI Taxonomy" id="3046670"/>
    <lineage>
        <taxon>Bacteria</taxon>
        <taxon>Pseudomonadati</taxon>
        <taxon>Pseudomonadota</taxon>
        <taxon>Betaproteobacteria</taxon>
        <taxon>Burkholderiales</taxon>
        <taxon>Comamonadaceae</taxon>
        <taxon>Comamonas</taxon>
    </lineage>
</organism>
<name>A0ABY8T216_9BURK</name>
<keyword evidence="3" id="KW-1185">Reference proteome</keyword>
<dbReference type="PROSITE" id="PS51186">
    <property type="entry name" value="GNAT"/>
    <property type="match status" value="1"/>
</dbReference>
<dbReference type="InterPro" id="IPR000182">
    <property type="entry name" value="GNAT_dom"/>
</dbReference>
<evidence type="ECO:0000259" key="1">
    <source>
        <dbReference type="PROSITE" id="PS51186"/>
    </source>
</evidence>